<protein>
    <submittedName>
        <fullName evidence="1">Uncharacterized protein</fullName>
    </submittedName>
</protein>
<accession>W1F6U6</accession>
<proteinExistence type="predicted"/>
<organism evidence="1 2">
    <name type="scientific">Escherichia coli ISC7</name>
    <dbReference type="NCBI Taxonomy" id="1432555"/>
    <lineage>
        <taxon>Bacteria</taxon>
        <taxon>Pseudomonadati</taxon>
        <taxon>Pseudomonadota</taxon>
        <taxon>Gammaproteobacteria</taxon>
        <taxon>Enterobacterales</taxon>
        <taxon>Enterobacteriaceae</taxon>
        <taxon>Escherichia</taxon>
    </lineage>
</organism>
<name>W1F6U6_ECOLX</name>
<sequence>MPCSVLSRVKGGSSQDMVWSSSLCEDGTGKPVPLWIN</sequence>
<reference evidence="1 2" key="1">
    <citation type="submission" date="2013-10" db="EMBL/GenBank/DDBJ databases">
        <title>Antibiotic resistance diversity of beta-lactamase producers in the General Hospital Vienna.</title>
        <authorList>
            <person name="Barisic I."/>
            <person name="Mitteregger D."/>
            <person name="Hirschl A.M."/>
            <person name="Noehammer C."/>
            <person name="Wiesinger-Mayr H."/>
        </authorList>
    </citation>
    <scope>NUCLEOTIDE SEQUENCE [LARGE SCALE GENOMIC DNA]</scope>
    <source>
        <strain evidence="1 2">ISC7</strain>
    </source>
</reference>
<dbReference type="AlphaFoldDB" id="W1F6U6"/>
<dbReference type="EMBL" id="CBWN010000156">
    <property type="protein sequence ID" value="CDL29393.1"/>
    <property type="molecule type" value="Genomic_DNA"/>
</dbReference>
<evidence type="ECO:0000313" key="2">
    <source>
        <dbReference type="Proteomes" id="UP000019199"/>
    </source>
</evidence>
<dbReference type="Proteomes" id="UP000019199">
    <property type="component" value="Unassembled WGS sequence"/>
</dbReference>
<comment type="caution">
    <text evidence="1">The sequence shown here is derived from an EMBL/GenBank/DDBJ whole genome shotgun (WGS) entry which is preliminary data.</text>
</comment>
<evidence type="ECO:0000313" key="1">
    <source>
        <dbReference type="EMBL" id="CDL29393.1"/>
    </source>
</evidence>